<dbReference type="Proteomes" id="UP001249394">
    <property type="component" value="Chromosome"/>
</dbReference>
<keyword evidence="2" id="KW-1185">Reference proteome</keyword>
<reference evidence="1 2" key="1">
    <citation type="submission" date="2023-09" db="EMBL/GenBank/DDBJ databases">
        <title>The genome sequence of Streptomyces anthocyanicus.</title>
        <authorList>
            <person name="Mo P."/>
        </authorList>
    </citation>
    <scope>NUCLEOTIDE SEQUENCE [LARGE SCALE GENOMIC DNA]</scope>
    <source>
        <strain evidence="1 2">JCM 4387</strain>
    </source>
</reference>
<evidence type="ECO:0000313" key="1">
    <source>
        <dbReference type="EMBL" id="WND16066.1"/>
    </source>
</evidence>
<dbReference type="EMBL" id="CP134213">
    <property type="protein sequence ID" value="WND16066.1"/>
    <property type="molecule type" value="Genomic_DNA"/>
</dbReference>
<proteinExistence type="predicted"/>
<sequence length="67" mass="6822">MAATPRILIRLAASGKPLVAMGSGGFGIPGRHFSTDVRPDGVDATAGILSKWNGSVYGIANNRLIAG</sequence>
<protein>
    <submittedName>
        <fullName evidence="1">Uncharacterized protein</fullName>
    </submittedName>
</protein>
<evidence type="ECO:0000313" key="2">
    <source>
        <dbReference type="Proteomes" id="UP001249394"/>
    </source>
</evidence>
<organism evidence="1 2">
    <name type="scientific">Streptomyces violaceus</name>
    <name type="common">Streptomyces venezuelae</name>
    <dbReference type="NCBI Taxonomy" id="1936"/>
    <lineage>
        <taxon>Bacteria</taxon>
        <taxon>Bacillati</taxon>
        <taxon>Actinomycetota</taxon>
        <taxon>Actinomycetes</taxon>
        <taxon>Kitasatosporales</taxon>
        <taxon>Streptomycetaceae</taxon>
        <taxon>Streptomyces</taxon>
    </lineage>
</organism>
<accession>A0ABY9U047</accession>
<gene>
    <name evidence="1" type="ORF">RI060_01265</name>
</gene>
<name>A0ABY9U047_STRVL</name>